<evidence type="ECO:0000256" key="1">
    <source>
        <dbReference type="SAM" id="Phobius"/>
    </source>
</evidence>
<keyword evidence="3" id="KW-1185">Reference proteome</keyword>
<proteinExistence type="predicted"/>
<keyword evidence="1" id="KW-0812">Transmembrane</keyword>
<evidence type="ECO:0000313" key="2">
    <source>
        <dbReference type="EMBL" id="EFR01397.1"/>
    </source>
</evidence>
<gene>
    <name evidence="2" type="ORF">MGYG_04404</name>
</gene>
<dbReference type="Proteomes" id="UP000002669">
    <property type="component" value="Unassembled WGS sequence"/>
</dbReference>
<dbReference type="AlphaFoldDB" id="E4USU8"/>
<evidence type="ECO:0000313" key="3">
    <source>
        <dbReference type="Proteomes" id="UP000002669"/>
    </source>
</evidence>
<protein>
    <submittedName>
        <fullName evidence="2">Uncharacterized protein</fullName>
    </submittedName>
</protein>
<dbReference type="VEuPathDB" id="FungiDB:MGYG_04404"/>
<keyword evidence="1" id="KW-0472">Membrane</keyword>
<name>E4USU8_ARTGP</name>
<keyword evidence="1" id="KW-1133">Transmembrane helix</keyword>
<accession>E4USU8</accession>
<organism evidence="3">
    <name type="scientific">Arthroderma gypseum (strain ATCC MYA-4604 / CBS 118893)</name>
    <name type="common">Microsporum gypseum</name>
    <dbReference type="NCBI Taxonomy" id="535722"/>
    <lineage>
        <taxon>Eukaryota</taxon>
        <taxon>Fungi</taxon>
        <taxon>Dikarya</taxon>
        <taxon>Ascomycota</taxon>
        <taxon>Pezizomycotina</taxon>
        <taxon>Eurotiomycetes</taxon>
        <taxon>Eurotiomycetidae</taxon>
        <taxon>Onygenales</taxon>
        <taxon>Arthrodermataceae</taxon>
        <taxon>Nannizzia</taxon>
    </lineage>
</organism>
<dbReference type="EMBL" id="DS989824">
    <property type="protein sequence ID" value="EFR01397.1"/>
    <property type="molecule type" value="Genomic_DNA"/>
</dbReference>
<reference evidence="3" key="1">
    <citation type="journal article" date="2012" name="MBio">
        <title>Comparative genome analysis of Trichophyton rubrum and related dermatophytes reveals candidate genes involved in infection.</title>
        <authorList>
            <person name="Martinez D.A."/>
            <person name="Oliver B.G."/>
            <person name="Graeser Y."/>
            <person name="Goldberg J.M."/>
            <person name="Li W."/>
            <person name="Martinez-Rossi N.M."/>
            <person name="Monod M."/>
            <person name="Shelest E."/>
            <person name="Barton R.C."/>
            <person name="Birch E."/>
            <person name="Brakhage A.A."/>
            <person name="Chen Z."/>
            <person name="Gurr S.J."/>
            <person name="Heiman D."/>
            <person name="Heitman J."/>
            <person name="Kosti I."/>
            <person name="Rossi A."/>
            <person name="Saif S."/>
            <person name="Samalova M."/>
            <person name="Saunders C.W."/>
            <person name="Shea T."/>
            <person name="Summerbell R.C."/>
            <person name="Xu J."/>
            <person name="Young S."/>
            <person name="Zeng Q."/>
            <person name="Birren B.W."/>
            <person name="Cuomo C.A."/>
            <person name="White T.C."/>
        </authorList>
    </citation>
    <scope>NUCLEOTIDE SEQUENCE [LARGE SCALE GENOMIC DNA]</scope>
    <source>
        <strain evidence="3">ATCC MYA-4604 / CBS 118893</strain>
    </source>
</reference>
<dbReference type="RefSeq" id="XP_003174227.1">
    <property type="nucleotide sequence ID" value="XM_003174179.1"/>
</dbReference>
<dbReference type="InParanoid" id="E4USU8"/>
<dbReference type="HOGENOM" id="CLU_2049130_0_0_1"/>
<feature type="transmembrane region" description="Helical" evidence="1">
    <location>
        <begin position="91"/>
        <end position="110"/>
    </location>
</feature>
<dbReference type="GeneID" id="10029517"/>
<sequence>MSQDSVTPTHQPRFALSSYLVFLLNHHLRQDEPLRRMYHWTGTESKRVRIAKKISEKSDIIPKAEDKAEDPKPVALPFPAHLPQPVARQGFCFFAILVVTCSSSYMHTIYDNSSSPRSML</sequence>